<evidence type="ECO:0000259" key="8">
    <source>
        <dbReference type="PROSITE" id="PS50975"/>
    </source>
</evidence>
<dbReference type="Proteomes" id="UP000695000">
    <property type="component" value="Unplaced"/>
</dbReference>
<dbReference type="PROSITE" id="PS00188">
    <property type="entry name" value="BIOTIN"/>
    <property type="match status" value="1"/>
</dbReference>
<dbReference type="SUPFAM" id="SSF51246">
    <property type="entry name" value="Rudiment single hybrid motif"/>
    <property type="match status" value="1"/>
</dbReference>
<dbReference type="InterPro" id="IPR000089">
    <property type="entry name" value="Biotin_lipoyl"/>
</dbReference>
<keyword evidence="5" id="KW-0092">Biotin</keyword>
<evidence type="ECO:0000256" key="3">
    <source>
        <dbReference type="ARBA" id="ARBA00022741"/>
    </source>
</evidence>
<keyword evidence="10" id="KW-1185">Reference proteome</keyword>
<dbReference type="InterPro" id="IPR011764">
    <property type="entry name" value="Biotin_carboxylation_dom"/>
</dbReference>
<evidence type="ECO:0000313" key="11">
    <source>
        <dbReference type="RefSeq" id="XP_017769286.1"/>
    </source>
</evidence>
<dbReference type="InterPro" id="IPR050856">
    <property type="entry name" value="Biotin_carboxylase_complex"/>
</dbReference>
<dbReference type="Gene3D" id="3.40.50.20">
    <property type="match status" value="1"/>
</dbReference>
<dbReference type="InterPro" id="IPR013815">
    <property type="entry name" value="ATP_grasp_subdomain_1"/>
</dbReference>
<feature type="domain" description="ATP-grasp" evidence="8">
    <location>
        <begin position="150"/>
        <end position="348"/>
    </location>
</feature>
<keyword evidence="3 6" id="KW-0547">Nucleotide-binding</keyword>
<dbReference type="Gene3D" id="3.30.1490.20">
    <property type="entry name" value="ATP-grasp fold, A domain"/>
    <property type="match status" value="1"/>
</dbReference>
<keyword evidence="4 6" id="KW-0067">ATP-binding</keyword>
<dbReference type="InterPro" id="IPR016185">
    <property type="entry name" value="PreATP-grasp_dom_sf"/>
</dbReference>
<organism evidence="10 11">
    <name type="scientific">Nicrophorus vespilloides</name>
    <name type="common">Boreal carrion beetle</name>
    <dbReference type="NCBI Taxonomy" id="110193"/>
    <lineage>
        <taxon>Eukaryota</taxon>
        <taxon>Metazoa</taxon>
        <taxon>Ecdysozoa</taxon>
        <taxon>Arthropoda</taxon>
        <taxon>Hexapoda</taxon>
        <taxon>Insecta</taxon>
        <taxon>Pterygota</taxon>
        <taxon>Neoptera</taxon>
        <taxon>Endopterygota</taxon>
        <taxon>Coleoptera</taxon>
        <taxon>Polyphaga</taxon>
        <taxon>Staphyliniformia</taxon>
        <taxon>Silphidae</taxon>
        <taxon>Nicrophorinae</taxon>
        <taxon>Nicrophorus</taxon>
    </lineage>
</organism>
<dbReference type="SUPFAM" id="SSF51230">
    <property type="entry name" value="Single hybrid motif"/>
    <property type="match status" value="1"/>
</dbReference>
<evidence type="ECO:0000256" key="2">
    <source>
        <dbReference type="ARBA" id="ARBA00022598"/>
    </source>
</evidence>
<feature type="domain" description="Biotin carboxylation" evidence="9">
    <location>
        <begin position="31"/>
        <end position="478"/>
    </location>
</feature>
<dbReference type="SMART" id="SM00878">
    <property type="entry name" value="Biotin_carb_C"/>
    <property type="match status" value="1"/>
</dbReference>
<dbReference type="PROSITE" id="PS00867">
    <property type="entry name" value="CPSASE_2"/>
    <property type="match status" value="1"/>
</dbReference>
<protein>
    <submittedName>
        <fullName evidence="11">Methylcrotonoyl-CoA carboxylase subunit alpha, mitochondrial</fullName>
    </submittedName>
</protein>
<accession>A0ABM1M3Y6</accession>
<dbReference type="RefSeq" id="XP_017769286.1">
    <property type="nucleotide sequence ID" value="XM_017913797.1"/>
</dbReference>
<proteinExistence type="predicted"/>
<dbReference type="Pfam" id="PF00289">
    <property type="entry name" value="Biotin_carb_N"/>
    <property type="match status" value="1"/>
</dbReference>
<evidence type="ECO:0000313" key="10">
    <source>
        <dbReference type="Proteomes" id="UP000695000"/>
    </source>
</evidence>
<dbReference type="InterPro" id="IPR011761">
    <property type="entry name" value="ATP-grasp"/>
</dbReference>
<dbReference type="PANTHER" id="PTHR18866">
    <property type="entry name" value="CARBOXYLASE:PYRUVATE/ACETYL-COA/PROPIONYL-COA CARBOXYLASE"/>
    <property type="match status" value="1"/>
</dbReference>
<dbReference type="Pfam" id="PF02785">
    <property type="entry name" value="Biotin_carb_C"/>
    <property type="match status" value="1"/>
</dbReference>
<dbReference type="PROSITE" id="PS50968">
    <property type="entry name" value="BIOTINYL_LIPOYL"/>
    <property type="match status" value="1"/>
</dbReference>
<evidence type="ECO:0000256" key="5">
    <source>
        <dbReference type="ARBA" id="ARBA00023267"/>
    </source>
</evidence>
<dbReference type="SUPFAM" id="SSF56059">
    <property type="entry name" value="Glutathione synthetase ATP-binding domain-like"/>
    <property type="match status" value="1"/>
</dbReference>
<sequence>MGLWILSQVLQRRSNVGLAFARRWNSSSTRRIDKVLVANRGEIACRVMRTAKRLGVRSVAVYSDVDENSLHVSMADEAYNIGPAAASQSYLRGDKILEIAKLTQAQAVHPGYGFLSENVEFAEQCQKEGVIFIGPPASAIRDMGIKSTSKAIMSAAGVPIIEGYHSEDQSEETLRAEAKKIGYPVMIKAVRGGGGKGMRIAMNEEEFGESLDSARREAQKAFGDQVVLLEKFVGEPRHVEVQVFADMHGNAVHLFERDCSVQRRHQKVIEEAPAPGLSSELRAELGAAAVRAAKAVGYVGAGTVEFILDRHSHSFHFMEMNTRLQVEHPITEMITNTDLVEWQLKIASGEKLPVTQEDIKMHGHAFEARIYAEDPRGGFLPGAGPLKHLSTPTPAETIRIETGVRQGDEVSVHYDPMIAKLVVWGEDRAEALTKLQANLCDYNIAGLETNVNFLLDLSRHPEFMAGNVHTNFIRDYNDSLFRDEVVMEEQLVQGAIATVLTEEMEEVTSAIEKADHYNPFVVESGFRPNYELVKDIKLKYKDQDVLVQVKFLEGNEYHVSVDGNDWLRVTGEIINEGDATILRCNIDGAISNVKIYKNDEIIVIYDQDGKCQFSFEVPTFLNAEDDGSSGSAANRAVAPMPGVLDKVLVNAGDVVKKGDPLFVLIAMKMEHVVKANRDGKISTVSYKVGDNVPKDAAIVQFEVTEE</sequence>
<evidence type="ECO:0000256" key="1">
    <source>
        <dbReference type="ARBA" id="ARBA00001953"/>
    </source>
</evidence>
<dbReference type="CDD" id="cd06850">
    <property type="entry name" value="biotinyl_domain"/>
    <property type="match status" value="1"/>
</dbReference>
<dbReference type="PANTHER" id="PTHR18866:SF33">
    <property type="entry name" value="METHYLCROTONOYL-COA CARBOXYLASE SUBUNIT ALPHA, MITOCHONDRIAL-RELATED"/>
    <property type="match status" value="1"/>
</dbReference>
<dbReference type="InterPro" id="IPR001882">
    <property type="entry name" value="Biotin_BS"/>
</dbReference>
<dbReference type="InterPro" id="IPR011053">
    <property type="entry name" value="Single_hybrid_motif"/>
</dbReference>
<dbReference type="GeneID" id="108557325"/>
<comment type="cofactor">
    <cofactor evidence="1">
        <name>biotin</name>
        <dbReference type="ChEBI" id="CHEBI:57586"/>
    </cofactor>
</comment>
<dbReference type="InterPro" id="IPR011054">
    <property type="entry name" value="Rudment_hybrid_motif"/>
</dbReference>
<evidence type="ECO:0000259" key="9">
    <source>
        <dbReference type="PROSITE" id="PS50979"/>
    </source>
</evidence>
<dbReference type="PROSITE" id="PS50975">
    <property type="entry name" value="ATP_GRASP"/>
    <property type="match status" value="1"/>
</dbReference>
<dbReference type="Gene3D" id="2.40.50.100">
    <property type="match status" value="1"/>
</dbReference>
<gene>
    <name evidence="11" type="primary">LOC108557325</name>
</gene>
<dbReference type="InterPro" id="IPR005482">
    <property type="entry name" value="Biotin_COase_C"/>
</dbReference>
<dbReference type="InterPro" id="IPR005479">
    <property type="entry name" value="CPAse_ATP-bd"/>
</dbReference>
<dbReference type="InterPro" id="IPR005481">
    <property type="entry name" value="BC-like_N"/>
</dbReference>
<dbReference type="Gene3D" id="3.30.700.40">
    <property type="match status" value="1"/>
</dbReference>
<feature type="domain" description="Lipoyl-binding" evidence="7">
    <location>
        <begin position="623"/>
        <end position="702"/>
    </location>
</feature>
<evidence type="ECO:0000256" key="4">
    <source>
        <dbReference type="ARBA" id="ARBA00022840"/>
    </source>
</evidence>
<dbReference type="PROSITE" id="PS50979">
    <property type="entry name" value="BC"/>
    <property type="match status" value="1"/>
</dbReference>
<dbReference type="Pfam" id="PF02786">
    <property type="entry name" value="CPSase_L_D2"/>
    <property type="match status" value="1"/>
</dbReference>
<dbReference type="Pfam" id="PF00364">
    <property type="entry name" value="Biotin_lipoyl"/>
    <property type="match status" value="1"/>
</dbReference>
<name>A0ABM1M3Y6_NICVS</name>
<reference evidence="11" key="1">
    <citation type="submission" date="2025-08" db="UniProtKB">
        <authorList>
            <consortium name="RefSeq"/>
        </authorList>
    </citation>
    <scope>IDENTIFICATION</scope>
    <source>
        <tissue evidence="11">Whole Larva</tissue>
    </source>
</reference>
<evidence type="ECO:0000256" key="6">
    <source>
        <dbReference type="PROSITE-ProRule" id="PRU00409"/>
    </source>
</evidence>
<dbReference type="Gene3D" id="3.30.470.20">
    <property type="entry name" value="ATP-grasp fold, B domain"/>
    <property type="match status" value="1"/>
</dbReference>
<dbReference type="SUPFAM" id="SSF52440">
    <property type="entry name" value="PreATP-grasp domain"/>
    <property type="match status" value="1"/>
</dbReference>
<keyword evidence="2" id="KW-0436">Ligase</keyword>
<evidence type="ECO:0000259" key="7">
    <source>
        <dbReference type="PROSITE" id="PS50968"/>
    </source>
</evidence>